<dbReference type="RefSeq" id="WP_369610573.1">
    <property type="nucleotide sequence ID" value="NZ_AP031322.1"/>
</dbReference>
<protein>
    <submittedName>
        <fullName evidence="1">Uncharacterized protein</fullName>
    </submittedName>
</protein>
<dbReference type="GeneID" id="92353215"/>
<sequence>MENNIVVKKSREEVMRVIVDPFRLFGIISHINILQVYDEEKNIYTTLDKVNVFPRKFRVMYIFGTPDTKITTFLGYMEGPKIVPGGVRYQGRDNEETFYWDLEIYVKERQEGSSLSFHMNTIYKPKITHKLLGKEVKELKEEFNFPDHILKAHLIPYFKFYGFIDDTLLSQEQ</sequence>
<gene>
    <name evidence="1" type="ORF">SJAV_02850</name>
</gene>
<evidence type="ECO:0000313" key="1">
    <source>
        <dbReference type="EMBL" id="BFH72341.1"/>
    </source>
</evidence>
<organism evidence="1">
    <name type="scientific">Sulfurisphaera javensis</name>
    <dbReference type="NCBI Taxonomy" id="2049879"/>
    <lineage>
        <taxon>Archaea</taxon>
        <taxon>Thermoproteota</taxon>
        <taxon>Thermoprotei</taxon>
        <taxon>Sulfolobales</taxon>
        <taxon>Sulfolobaceae</taxon>
        <taxon>Sulfurisphaera</taxon>
    </lineage>
</organism>
<accession>A0AAT9GNA7</accession>
<name>A0AAT9GNA7_9CREN</name>
<reference evidence="1" key="1">
    <citation type="submission" date="2024-03" db="EMBL/GenBank/DDBJ databases">
        <title>Complete genome sequence of Sulfurisphaera javensis strain KD-1.</title>
        <authorList>
            <person name="Sakai H."/>
            <person name="Nur N."/>
            <person name="Suwanto A."/>
            <person name="Kurosawa N."/>
        </authorList>
    </citation>
    <scope>NUCLEOTIDE SEQUENCE</scope>
    <source>
        <strain evidence="1">KD-1</strain>
    </source>
</reference>
<dbReference type="EMBL" id="AP031322">
    <property type="protein sequence ID" value="BFH72341.1"/>
    <property type="molecule type" value="Genomic_DNA"/>
</dbReference>
<dbReference type="AlphaFoldDB" id="A0AAT9GNA7"/>
<dbReference type="KEGG" id="sjv:SJAV_02850"/>
<proteinExistence type="predicted"/>